<protein>
    <recommendedName>
        <fullName evidence="1">HD/PDEase domain-containing protein</fullName>
    </recommendedName>
</protein>
<reference evidence="2 3" key="1">
    <citation type="submission" date="2016-10" db="EMBL/GenBank/DDBJ databases">
        <authorList>
            <person name="de Groot N.N."/>
        </authorList>
    </citation>
    <scope>NUCLEOTIDE SEQUENCE [LARGE SCALE GENOMIC DNA]</scope>
    <source>
        <strain evidence="2 3">DSM 19113</strain>
    </source>
</reference>
<dbReference type="PANTHER" id="PTHR11373:SF4">
    <property type="entry name" value="DEOXYNUCLEOSIDE TRIPHOSPHATE TRIPHOSPHOHYDROLASE SAMHD1"/>
    <property type="match status" value="1"/>
</dbReference>
<dbReference type="InterPro" id="IPR045509">
    <property type="entry name" value="HD_assoc_2"/>
</dbReference>
<feature type="domain" description="HD/PDEase" evidence="1">
    <location>
        <begin position="56"/>
        <end position="193"/>
    </location>
</feature>
<dbReference type="GO" id="GO:0006203">
    <property type="term" value="P:dGTP catabolic process"/>
    <property type="evidence" value="ECO:0007669"/>
    <property type="project" value="TreeGrafter"/>
</dbReference>
<accession>A0A1I1DU62</accession>
<dbReference type="AlphaFoldDB" id="A0A1I1DU62"/>
<sequence>MKVLEKLAQEKVLRDPIHDFIHIQDKLILDLINTKEFQRLRRVQQLGVSNSIFHGATHDRFGHCSGAYELARRVTDYFDEYYATKEEGDGLWNPEERMVTLAAALLHDVGHGAFSHTFEHLFDTDHEAMTQQIIMGDTEVHEVLLQEGPDFPNKVASVIAKTYPNPQVVQLISSQLDVDRMDYLLRDAYYTGASYGEFDLSRIVRMLRPYKNGIAVNIGGMHAVESYLVARYQMYLQVYFHPVSRGMEILLEHILYRVKELLASGKEDKSLVGPLLAPAFQPDHDLTVSEYLRLDDNVFLAAINGWQDSDDTILSDLSRRFLGRKPLKSIQINEQTAPHLDRLEKVVKEAGFDPRYYTARNDAYDLPYDDYKPTAKKPRTQIEIVLPDGSQRELSELSTLVAAIKGRASLDQRFFFPREMLYNGPDDLFSEVHADFKSFIKNDSFTPDGQ</sequence>
<dbReference type="PANTHER" id="PTHR11373">
    <property type="entry name" value="DEOXYNUCLEOSIDE TRIPHOSPHATE TRIPHOSPHOHYDROLASE"/>
    <property type="match status" value="1"/>
</dbReference>
<dbReference type="FunFam" id="1.10.3210.10:FF:000014">
    <property type="entry name" value="HD domain-containing protein"/>
    <property type="match status" value="1"/>
</dbReference>
<dbReference type="InterPro" id="IPR003607">
    <property type="entry name" value="HD/PDEase_dom"/>
</dbReference>
<dbReference type="Pfam" id="PF01966">
    <property type="entry name" value="HD"/>
    <property type="match status" value="1"/>
</dbReference>
<dbReference type="Pfam" id="PF19276">
    <property type="entry name" value="HD_assoc_2"/>
    <property type="match status" value="1"/>
</dbReference>
<dbReference type="Gene3D" id="1.10.3210.10">
    <property type="entry name" value="Hypothetical protein af1432"/>
    <property type="match status" value="1"/>
</dbReference>
<dbReference type="SUPFAM" id="SSF109604">
    <property type="entry name" value="HD-domain/PDEase-like"/>
    <property type="match status" value="1"/>
</dbReference>
<dbReference type="EMBL" id="FOLI01000001">
    <property type="protein sequence ID" value="SFB78404.1"/>
    <property type="molecule type" value="Genomic_DNA"/>
</dbReference>
<dbReference type="SMART" id="SM00471">
    <property type="entry name" value="HDc"/>
    <property type="match status" value="1"/>
</dbReference>
<gene>
    <name evidence="2" type="ORF">SAMN05660453_0134</name>
</gene>
<evidence type="ECO:0000313" key="2">
    <source>
        <dbReference type="EMBL" id="SFB78404.1"/>
    </source>
</evidence>
<dbReference type="Proteomes" id="UP000199376">
    <property type="component" value="Unassembled WGS sequence"/>
</dbReference>
<name>A0A1I1DU62_9LACO</name>
<evidence type="ECO:0000313" key="3">
    <source>
        <dbReference type="Proteomes" id="UP000199376"/>
    </source>
</evidence>
<evidence type="ECO:0000259" key="1">
    <source>
        <dbReference type="SMART" id="SM00471"/>
    </source>
</evidence>
<dbReference type="CDD" id="cd00077">
    <property type="entry name" value="HDc"/>
    <property type="match status" value="1"/>
</dbReference>
<dbReference type="STRING" id="283737.SAMN05660453_0134"/>
<dbReference type="InterPro" id="IPR050135">
    <property type="entry name" value="dGTPase-like"/>
</dbReference>
<organism evidence="2 3">
    <name type="scientific">Fructobacillus durionis</name>
    <dbReference type="NCBI Taxonomy" id="283737"/>
    <lineage>
        <taxon>Bacteria</taxon>
        <taxon>Bacillati</taxon>
        <taxon>Bacillota</taxon>
        <taxon>Bacilli</taxon>
        <taxon>Lactobacillales</taxon>
        <taxon>Lactobacillaceae</taxon>
        <taxon>Fructobacillus</taxon>
    </lineage>
</organism>
<proteinExistence type="predicted"/>
<keyword evidence="3" id="KW-1185">Reference proteome</keyword>
<dbReference type="GO" id="GO:0008832">
    <property type="term" value="F:dGTPase activity"/>
    <property type="evidence" value="ECO:0007669"/>
    <property type="project" value="TreeGrafter"/>
</dbReference>
<dbReference type="InterPro" id="IPR006674">
    <property type="entry name" value="HD_domain"/>
</dbReference>